<name>A0A2J6PJV0_9HELO</name>
<keyword evidence="1" id="KW-0472">Membrane</keyword>
<evidence type="ECO:0000313" key="3">
    <source>
        <dbReference type="Proteomes" id="UP000235672"/>
    </source>
</evidence>
<keyword evidence="1" id="KW-1133">Transmembrane helix</keyword>
<sequence length="362" mass="41808">MAALTPPASNLALPLATPKFTRTPLWSFPKCHVTKREIINSLWGLGSGPSRMVFNGINYDSYFSYYVEQCNLALHDGERHISSKSHQDIIDIAAQIRSQVKYEDIKAWLSSNLPSPRLENEEEQINGSIALAARLLCMISLGELQNGFSGQERLIWSENSLERWIKDYFNAPRILDNECVKLEKIFNARNLGRIAGIEIQFTDNLADHLRLRSEDDKKVAIFHHASFLTSQRQSSLFPDGFIDETIRTLALLFPQSDPKTRKWFRRLSKRSNLDCQAVKCDRLRAIDRRIDNFAFWRDRLVVLKQVFDEAEPSTLSQWWCDRRNEVQWYTFWVAILVLILTLVFGLVQCIEGALQIYTASHP</sequence>
<dbReference type="AlphaFoldDB" id="A0A2J6PJV0"/>
<accession>A0A2J6PJV0</accession>
<dbReference type="Proteomes" id="UP000235672">
    <property type="component" value="Unassembled WGS sequence"/>
</dbReference>
<protein>
    <submittedName>
        <fullName evidence="2">Uncharacterized protein</fullName>
    </submittedName>
</protein>
<evidence type="ECO:0000313" key="2">
    <source>
        <dbReference type="EMBL" id="PMD14332.1"/>
    </source>
</evidence>
<evidence type="ECO:0000256" key="1">
    <source>
        <dbReference type="SAM" id="Phobius"/>
    </source>
</evidence>
<feature type="transmembrane region" description="Helical" evidence="1">
    <location>
        <begin position="328"/>
        <end position="347"/>
    </location>
</feature>
<dbReference type="OrthoDB" id="5428890at2759"/>
<organism evidence="2 3">
    <name type="scientific">Hyaloscypha hepaticicola</name>
    <dbReference type="NCBI Taxonomy" id="2082293"/>
    <lineage>
        <taxon>Eukaryota</taxon>
        <taxon>Fungi</taxon>
        <taxon>Dikarya</taxon>
        <taxon>Ascomycota</taxon>
        <taxon>Pezizomycotina</taxon>
        <taxon>Leotiomycetes</taxon>
        <taxon>Helotiales</taxon>
        <taxon>Hyaloscyphaceae</taxon>
        <taxon>Hyaloscypha</taxon>
    </lineage>
</organism>
<gene>
    <name evidence="2" type="ORF">NA56DRAFT_636399</name>
</gene>
<keyword evidence="3" id="KW-1185">Reference proteome</keyword>
<proteinExistence type="predicted"/>
<dbReference type="EMBL" id="KZ613523">
    <property type="protein sequence ID" value="PMD14332.1"/>
    <property type="molecule type" value="Genomic_DNA"/>
</dbReference>
<reference evidence="2 3" key="1">
    <citation type="submission" date="2016-05" db="EMBL/GenBank/DDBJ databases">
        <title>A degradative enzymes factory behind the ericoid mycorrhizal symbiosis.</title>
        <authorList>
            <consortium name="DOE Joint Genome Institute"/>
            <person name="Martino E."/>
            <person name="Morin E."/>
            <person name="Grelet G."/>
            <person name="Kuo A."/>
            <person name="Kohler A."/>
            <person name="Daghino S."/>
            <person name="Barry K."/>
            <person name="Choi C."/>
            <person name="Cichocki N."/>
            <person name="Clum A."/>
            <person name="Copeland A."/>
            <person name="Hainaut M."/>
            <person name="Haridas S."/>
            <person name="Labutti K."/>
            <person name="Lindquist E."/>
            <person name="Lipzen A."/>
            <person name="Khouja H.-R."/>
            <person name="Murat C."/>
            <person name="Ohm R."/>
            <person name="Olson A."/>
            <person name="Spatafora J."/>
            <person name="Veneault-Fourrey C."/>
            <person name="Henrissat B."/>
            <person name="Grigoriev I."/>
            <person name="Martin F."/>
            <person name="Perotto S."/>
        </authorList>
    </citation>
    <scope>NUCLEOTIDE SEQUENCE [LARGE SCALE GENOMIC DNA]</scope>
    <source>
        <strain evidence="2 3">UAMH 7357</strain>
    </source>
</reference>
<keyword evidence="1" id="KW-0812">Transmembrane</keyword>